<reference evidence="2" key="1">
    <citation type="submission" date="2014-11" db="EMBL/GenBank/DDBJ databases">
        <authorList>
            <person name="Amaro Gonzalez C."/>
        </authorList>
    </citation>
    <scope>NUCLEOTIDE SEQUENCE</scope>
</reference>
<protein>
    <submittedName>
        <fullName evidence="2">Uncharacterized protein</fullName>
    </submittedName>
</protein>
<feature type="transmembrane region" description="Helical" evidence="1">
    <location>
        <begin position="20"/>
        <end position="44"/>
    </location>
</feature>
<dbReference type="AlphaFoldDB" id="A0A0E9WHG3"/>
<keyword evidence="1" id="KW-1133">Transmembrane helix</keyword>
<organism evidence="2">
    <name type="scientific">Anguilla anguilla</name>
    <name type="common">European freshwater eel</name>
    <name type="synonym">Muraena anguilla</name>
    <dbReference type="NCBI Taxonomy" id="7936"/>
    <lineage>
        <taxon>Eukaryota</taxon>
        <taxon>Metazoa</taxon>
        <taxon>Chordata</taxon>
        <taxon>Craniata</taxon>
        <taxon>Vertebrata</taxon>
        <taxon>Euteleostomi</taxon>
        <taxon>Actinopterygii</taxon>
        <taxon>Neopterygii</taxon>
        <taxon>Teleostei</taxon>
        <taxon>Anguilliformes</taxon>
        <taxon>Anguillidae</taxon>
        <taxon>Anguilla</taxon>
    </lineage>
</organism>
<sequence length="59" mass="6575">MVTDTGLPGTLILRSTLSVHPALVLLLEFFIFLLFLVSFSLEILRRLCLPGSRSLPPCF</sequence>
<keyword evidence="1" id="KW-0812">Transmembrane</keyword>
<accession>A0A0E9WHG3</accession>
<proteinExistence type="predicted"/>
<reference evidence="2" key="2">
    <citation type="journal article" date="2015" name="Fish Shellfish Immunol.">
        <title>Early steps in the European eel (Anguilla anguilla)-Vibrio vulnificus interaction in the gills: Role of the RtxA13 toxin.</title>
        <authorList>
            <person name="Callol A."/>
            <person name="Pajuelo D."/>
            <person name="Ebbesson L."/>
            <person name="Teles M."/>
            <person name="MacKenzie S."/>
            <person name="Amaro C."/>
        </authorList>
    </citation>
    <scope>NUCLEOTIDE SEQUENCE</scope>
</reference>
<dbReference type="EMBL" id="GBXM01019659">
    <property type="protein sequence ID" value="JAH88918.1"/>
    <property type="molecule type" value="Transcribed_RNA"/>
</dbReference>
<evidence type="ECO:0000313" key="2">
    <source>
        <dbReference type="EMBL" id="JAH88918.1"/>
    </source>
</evidence>
<keyword evidence="1" id="KW-0472">Membrane</keyword>
<evidence type="ECO:0000256" key="1">
    <source>
        <dbReference type="SAM" id="Phobius"/>
    </source>
</evidence>
<name>A0A0E9WHG3_ANGAN</name>